<organism evidence="2 3">
    <name type="scientific">Onchocerca volvulus</name>
    <dbReference type="NCBI Taxonomy" id="6282"/>
    <lineage>
        <taxon>Eukaryota</taxon>
        <taxon>Metazoa</taxon>
        <taxon>Ecdysozoa</taxon>
        <taxon>Nematoda</taxon>
        <taxon>Chromadorea</taxon>
        <taxon>Rhabditida</taxon>
        <taxon>Spirurina</taxon>
        <taxon>Spiruromorpha</taxon>
        <taxon>Filarioidea</taxon>
        <taxon>Onchocercidae</taxon>
        <taxon>Onchocerca</taxon>
    </lineage>
</organism>
<name>A0A8R1XMR7_ONCVO</name>
<reference evidence="3" key="1">
    <citation type="submission" date="2013-10" db="EMBL/GenBank/DDBJ databases">
        <title>Genome sequencing of Onchocerca volvulus.</title>
        <authorList>
            <person name="Cotton J."/>
            <person name="Tsai J."/>
            <person name="Stanley E."/>
            <person name="Tracey A."/>
            <person name="Holroyd N."/>
            <person name="Lustigman S."/>
            <person name="Berriman M."/>
        </authorList>
    </citation>
    <scope>NUCLEOTIDE SEQUENCE</scope>
</reference>
<evidence type="ECO:0000313" key="2">
    <source>
        <dbReference type="EnsemblMetazoa" id="OVOC11809.1"/>
    </source>
</evidence>
<sequence length="153" mass="17622">MCIVIAIHDKNTRYSKKASISQDILFRSITGMPKDWRSRHLKANLMIALERNVRKFYEIYVGCQIFDKYEEGLNYTSTLSKYYDQELMNEDIFFGLLHPNASMLSTAPASMFLKLVSILIFRPQIEKQKGGMSTTPEIPRPSPIQVLTRPNVA</sequence>
<feature type="region of interest" description="Disordered" evidence="1">
    <location>
        <begin position="129"/>
        <end position="153"/>
    </location>
</feature>
<accession>A0A8R1XMR7</accession>
<reference evidence="2" key="2">
    <citation type="submission" date="2022-06" db="UniProtKB">
        <authorList>
            <consortium name="EnsemblMetazoa"/>
        </authorList>
    </citation>
    <scope>IDENTIFICATION</scope>
</reference>
<protein>
    <submittedName>
        <fullName evidence="2">Uncharacterized protein</fullName>
    </submittedName>
</protein>
<proteinExistence type="predicted"/>
<dbReference type="EMBL" id="CMVM020000016">
    <property type="status" value="NOT_ANNOTATED_CDS"/>
    <property type="molecule type" value="Genomic_DNA"/>
</dbReference>
<dbReference type="EnsemblMetazoa" id="OVOC11809.1">
    <property type="protein sequence ID" value="OVOC11809.1"/>
    <property type="gene ID" value="WBGene00248618"/>
</dbReference>
<keyword evidence="3" id="KW-1185">Reference proteome</keyword>
<evidence type="ECO:0000313" key="3">
    <source>
        <dbReference type="Proteomes" id="UP000024404"/>
    </source>
</evidence>
<evidence type="ECO:0000256" key="1">
    <source>
        <dbReference type="SAM" id="MobiDB-lite"/>
    </source>
</evidence>
<dbReference type="Proteomes" id="UP000024404">
    <property type="component" value="Unassembled WGS sequence"/>
</dbReference>
<dbReference type="AlphaFoldDB" id="A0A8R1XMR7"/>